<dbReference type="SMART" id="SM00972">
    <property type="entry name" value="SCPU"/>
    <property type="match status" value="1"/>
</dbReference>
<organism evidence="3 4">
    <name type="scientific">Halomonas huangheensis</name>
    <dbReference type="NCBI Taxonomy" id="1178482"/>
    <lineage>
        <taxon>Bacteria</taxon>
        <taxon>Pseudomonadati</taxon>
        <taxon>Pseudomonadota</taxon>
        <taxon>Gammaproteobacteria</taxon>
        <taxon>Oceanospirillales</taxon>
        <taxon>Halomonadaceae</taxon>
        <taxon>Halomonas</taxon>
    </lineage>
</organism>
<dbReference type="Pfam" id="PF05229">
    <property type="entry name" value="SCPU"/>
    <property type="match status" value="1"/>
</dbReference>
<dbReference type="PANTHER" id="PTHR37089:SF4">
    <property type="entry name" value="EXPORTED PROTEIN"/>
    <property type="match status" value="1"/>
</dbReference>
<dbReference type="STRING" id="1178482.AR456_09090"/>
<feature type="domain" description="Spore coat protein U/FanG" evidence="2">
    <location>
        <begin position="28"/>
        <end position="162"/>
    </location>
</feature>
<keyword evidence="4" id="KW-1185">Reference proteome</keyword>
<dbReference type="InterPro" id="IPR007893">
    <property type="entry name" value="Spore_coat_U/FanG"/>
</dbReference>
<gene>
    <name evidence="3" type="ORF">BJB45_07805</name>
</gene>
<comment type="caution">
    <text evidence="3">The sequence shown here is derived from an EMBL/GenBank/DDBJ whole genome shotgun (WGS) entry which is preliminary data.</text>
</comment>
<dbReference type="AlphaFoldDB" id="W1N2G7"/>
<dbReference type="Proteomes" id="UP000019113">
    <property type="component" value="Unassembled WGS sequence"/>
</dbReference>
<reference evidence="3 4" key="1">
    <citation type="submission" date="2013-08" db="EMBL/GenBank/DDBJ databases">
        <title>draft genome of Halomonas huanghegensis, strain BJGMM-B45T.</title>
        <authorList>
            <person name="Miao C."/>
            <person name="Wan Y."/>
            <person name="Jin W."/>
        </authorList>
    </citation>
    <scope>NUCLEOTIDE SEQUENCE [LARGE SCALE GENOMIC DNA]</scope>
    <source>
        <strain evidence="3 4">BJGMM-B45</strain>
    </source>
</reference>
<protein>
    <recommendedName>
        <fullName evidence="2">Spore coat protein U/FanG domain-containing protein</fullName>
    </recommendedName>
</protein>
<dbReference type="KEGG" id="hhu:AR456_09090"/>
<evidence type="ECO:0000313" key="3">
    <source>
        <dbReference type="EMBL" id="ERL49170.1"/>
    </source>
</evidence>
<evidence type="ECO:0000313" key="4">
    <source>
        <dbReference type="Proteomes" id="UP000019113"/>
    </source>
</evidence>
<accession>W1N2G7</accession>
<evidence type="ECO:0000256" key="1">
    <source>
        <dbReference type="SAM" id="SignalP"/>
    </source>
</evidence>
<dbReference type="PATRIC" id="fig|1178482.3.peg.4172"/>
<proteinExistence type="predicted"/>
<keyword evidence="1" id="KW-0732">Signal</keyword>
<dbReference type="InterPro" id="IPR053167">
    <property type="entry name" value="Spore_coat_component"/>
</dbReference>
<dbReference type="PANTHER" id="PTHR37089">
    <property type="entry name" value="PROTEIN U-RELATED"/>
    <property type="match status" value="1"/>
</dbReference>
<evidence type="ECO:0000259" key="2">
    <source>
        <dbReference type="Pfam" id="PF05229"/>
    </source>
</evidence>
<dbReference type="EMBL" id="AVBC01000068">
    <property type="protein sequence ID" value="ERL49170.1"/>
    <property type="molecule type" value="Genomic_DNA"/>
</dbReference>
<name>W1N2G7_9GAMM</name>
<dbReference type="OrthoDB" id="8588792at2"/>
<feature type="chain" id="PRO_5009977293" description="Spore coat protein U/FanG domain-containing protein" evidence="1">
    <location>
        <begin position="25"/>
        <end position="165"/>
    </location>
</feature>
<sequence>MRNSLLARGSLFTVLMISASYAAAQTATTQFNVQITINAECQINSASDLDFGSAGVIDTAVEASSEIAVQCTSGTTYDIGLDEGQGTGATVATRFMTGPDSETVTYSLYTEGGHTDVWGNTVGTDTASGTGTGSEQLYTVFGQVPEQEAPAPGTYTDVVTVTVTY</sequence>
<dbReference type="eggNOG" id="COG5430">
    <property type="taxonomic scope" value="Bacteria"/>
</dbReference>
<feature type="signal peptide" evidence="1">
    <location>
        <begin position="1"/>
        <end position="24"/>
    </location>
</feature>